<evidence type="ECO:0000313" key="2">
    <source>
        <dbReference type="EMBL" id="MBB2182914.1"/>
    </source>
</evidence>
<dbReference type="PANTHER" id="PTHR39201">
    <property type="entry name" value="EXPORTED PROTEIN-RELATED"/>
    <property type="match status" value="1"/>
</dbReference>
<keyword evidence="3" id="KW-1185">Reference proteome</keyword>
<sequence length="166" mass="18843">MSALMVYYSLEGNTDYIAKEIASRCGADLVRLIPKKGYATGKASKYVWNGFCITFHMKPKLVNEKIPVDRYDTIIIGTPVWSSDCAPPLLTFSSEYQIKNKNIYFVICHAGGGGTKTMLKMERYLDGNIIKGKVEFRDPLKGMDKEVEQKLKEFCKAITEQKTYNM</sequence>
<dbReference type="PANTHER" id="PTHR39201:SF1">
    <property type="entry name" value="FLAVODOXIN-LIKE DOMAIN-CONTAINING PROTEIN"/>
    <property type="match status" value="1"/>
</dbReference>
<organism evidence="2 3">
    <name type="scientific">Variimorphobacter saccharofermentans</name>
    <dbReference type="NCBI Taxonomy" id="2755051"/>
    <lineage>
        <taxon>Bacteria</taxon>
        <taxon>Bacillati</taxon>
        <taxon>Bacillota</taxon>
        <taxon>Clostridia</taxon>
        <taxon>Lachnospirales</taxon>
        <taxon>Lachnospiraceae</taxon>
        <taxon>Variimorphobacter</taxon>
    </lineage>
</organism>
<dbReference type="Pfam" id="PF12682">
    <property type="entry name" value="Flavodoxin_4"/>
    <property type="match status" value="1"/>
</dbReference>
<protein>
    <submittedName>
        <fullName evidence="2">Flavodoxin</fullName>
    </submittedName>
</protein>
<accession>A0A839JZU0</accession>
<name>A0A839JZU0_9FIRM</name>
<feature type="domain" description="Flavodoxin-like" evidence="1">
    <location>
        <begin position="4"/>
        <end position="121"/>
    </location>
</feature>
<dbReference type="RefSeq" id="WP_228352602.1">
    <property type="nucleotide sequence ID" value="NZ_JACEGA010000001.1"/>
</dbReference>
<reference evidence="2 3" key="1">
    <citation type="submission" date="2020-07" db="EMBL/GenBank/DDBJ databases">
        <title>Characterization and genome sequencing of isolate MD1, a novel member within the family Lachnospiraceae.</title>
        <authorList>
            <person name="Rettenmaier R."/>
            <person name="Di Bello L."/>
            <person name="Zinser C."/>
            <person name="Scheitz K."/>
            <person name="Liebl W."/>
            <person name="Zverlov V."/>
        </authorList>
    </citation>
    <scope>NUCLEOTIDE SEQUENCE [LARGE SCALE GENOMIC DNA]</scope>
    <source>
        <strain evidence="2 3">MD1</strain>
    </source>
</reference>
<dbReference type="GO" id="GO:0010181">
    <property type="term" value="F:FMN binding"/>
    <property type="evidence" value="ECO:0007669"/>
    <property type="project" value="InterPro"/>
</dbReference>
<dbReference type="Proteomes" id="UP000574276">
    <property type="component" value="Unassembled WGS sequence"/>
</dbReference>
<gene>
    <name evidence="2" type="ORF">H0486_08495</name>
</gene>
<evidence type="ECO:0000259" key="1">
    <source>
        <dbReference type="Pfam" id="PF12682"/>
    </source>
</evidence>
<comment type="caution">
    <text evidence="2">The sequence shown here is derived from an EMBL/GenBank/DDBJ whole genome shotgun (WGS) entry which is preliminary data.</text>
</comment>
<dbReference type="Gene3D" id="3.40.50.360">
    <property type="match status" value="1"/>
</dbReference>
<proteinExistence type="predicted"/>
<dbReference type="InterPro" id="IPR029039">
    <property type="entry name" value="Flavoprotein-like_sf"/>
</dbReference>
<dbReference type="AlphaFoldDB" id="A0A839JZU0"/>
<dbReference type="InterPro" id="IPR008254">
    <property type="entry name" value="Flavodoxin/NO_synth"/>
</dbReference>
<dbReference type="SUPFAM" id="SSF52218">
    <property type="entry name" value="Flavoproteins"/>
    <property type="match status" value="1"/>
</dbReference>
<dbReference type="EMBL" id="JACEGA010000001">
    <property type="protein sequence ID" value="MBB2182914.1"/>
    <property type="molecule type" value="Genomic_DNA"/>
</dbReference>
<dbReference type="GO" id="GO:0016651">
    <property type="term" value="F:oxidoreductase activity, acting on NAD(P)H"/>
    <property type="evidence" value="ECO:0007669"/>
    <property type="project" value="UniProtKB-ARBA"/>
</dbReference>
<evidence type="ECO:0000313" key="3">
    <source>
        <dbReference type="Proteomes" id="UP000574276"/>
    </source>
</evidence>